<accession>A0A1I1QH56</accession>
<gene>
    <name evidence="1" type="ORF">SAMN05421773_111104</name>
</gene>
<organism evidence="1 2">
    <name type="scientific">Streptomyces aidingensis</name>
    <dbReference type="NCBI Taxonomy" id="910347"/>
    <lineage>
        <taxon>Bacteria</taxon>
        <taxon>Bacillati</taxon>
        <taxon>Actinomycetota</taxon>
        <taxon>Actinomycetes</taxon>
        <taxon>Kitasatosporales</taxon>
        <taxon>Streptomycetaceae</taxon>
        <taxon>Streptomyces</taxon>
    </lineage>
</organism>
<evidence type="ECO:0000313" key="2">
    <source>
        <dbReference type="Proteomes" id="UP000199207"/>
    </source>
</evidence>
<name>A0A1I1QH56_9ACTN</name>
<dbReference type="AlphaFoldDB" id="A0A1I1QH56"/>
<keyword evidence="2" id="KW-1185">Reference proteome</keyword>
<dbReference type="RefSeq" id="WP_093840179.1">
    <property type="nucleotide sequence ID" value="NZ_FOLM01000011.1"/>
</dbReference>
<dbReference type="Proteomes" id="UP000199207">
    <property type="component" value="Unassembled WGS sequence"/>
</dbReference>
<evidence type="ECO:0000313" key="1">
    <source>
        <dbReference type="EMBL" id="SFD21347.1"/>
    </source>
</evidence>
<proteinExistence type="predicted"/>
<reference evidence="1 2" key="1">
    <citation type="submission" date="2016-10" db="EMBL/GenBank/DDBJ databases">
        <authorList>
            <person name="de Groot N.N."/>
        </authorList>
    </citation>
    <scope>NUCLEOTIDE SEQUENCE [LARGE SCALE GENOMIC DNA]</scope>
    <source>
        <strain evidence="1 2">CGMCC 4.5739</strain>
    </source>
</reference>
<protein>
    <submittedName>
        <fullName evidence="1">Uncharacterized protein</fullName>
    </submittedName>
</protein>
<sequence>MPGDAGAHTSGPSGDAWYEARAAAFALRDQLTAAGLHRSFPFLQADVNVFGHGFVNVGRTNPAAAQRLADLLKAARDAMGETAFADFRHESSQ</sequence>
<dbReference type="STRING" id="910347.SAMN05421773_111104"/>
<dbReference type="EMBL" id="FOLM01000011">
    <property type="protein sequence ID" value="SFD21347.1"/>
    <property type="molecule type" value="Genomic_DNA"/>
</dbReference>